<evidence type="ECO:0008006" key="2">
    <source>
        <dbReference type="Google" id="ProtNLM"/>
    </source>
</evidence>
<dbReference type="PANTHER" id="PTHR43657:SF1">
    <property type="entry name" value="ALTERED INHERITANCE OF MITOCHONDRIA PROTEIN 24, MITOCHONDRIAL"/>
    <property type="match status" value="1"/>
</dbReference>
<dbReference type="InterPro" id="IPR002838">
    <property type="entry name" value="AIM24"/>
</dbReference>
<dbReference type="PANTHER" id="PTHR43657">
    <property type="entry name" value="TRYPTOPHAN RNA-BINDING ATTENUATOR PROTEIN-LIKE PROTEIN"/>
    <property type="match status" value="1"/>
</dbReference>
<proteinExistence type="predicted"/>
<protein>
    <recommendedName>
        <fullName evidence="2">Altered inheritance of mitochondria protein 24, mitochondrial</fullName>
    </recommendedName>
</protein>
<dbReference type="Gene3D" id="3.60.160.10">
    <property type="entry name" value="Mitochondrial biogenesis AIM24"/>
    <property type="match status" value="1"/>
</dbReference>
<dbReference type="InterPro" id="IPR036983">
    <property type="entry name" value="AIM24_sf"/>
</dbReference>
<dbReference type="EMBL" id="HBDZ01002270">
    <property type="protein sequence ID" value="CAD8231002.1"/>
    <property type="molecule type" value="Transcribed_RNA"/>
</dbReference>
<name>A0A7R9XW37_9VIRI</name>
<dbReference type="AlphaFoldDB" id="A0A7R9XW37"/>
<dbReference type="Pfam" id="PF01987">
    <property type="entry name" value="AIM24"/>
    <property type="match status" value="1"/>
</dbReference>
<sequence>MASAGVSDMIAPAQEAMVAGATTATGSSSTMGLHKGGTVAFTLRKRGSYGAVQARVPPGAAFKAEARAMLSAPRSVDVDCSLDGGCFAGCARGCFLKESCCLAVFRYGEEVARGPSGAHPEGRDVLVAAAVPGDVLLLDVGGEEAPTGWHLGRGAFLASTEGVELGCTFLGCLRGCFGGEGCCVQTATASGGASETLVLSSFGGVVEYELAEGEARIVDASHLAAWSADMSWDIACPADCLTTVVTGQGLATRMVGPGRVYAHTHTTRALAKALLPYLGIVDFEQRAMAGFFY</sequence>
<organism evidence="1">
    <name type="scientific">Prasinoderma coloniale</name>
    <dbReference type="NCBI Taxonomy" id="156133"/>
    <lineage>
        <taxon>Eukaryota</taxon>
        <taxon>Viridiplantae</taxon>
        <taxon>Prasinodermophyta</taxon>
        <taxon>Prasinodermophyceae</taxon>
        <taxon>Prasinodermales</taxon>
        <taxon>Prasinodermaceae</taxon>
        <taxon>Prasinoderma</taxon>
    </lineage>
</organism>
<dbReference type="InterPro" id="IPR016031">
    <property type="entry name" value="Trp_RNA-bd_attenuator-like_dom"/>
</dbReference>
<evidence type="ECO:0000313" key="1">
    <source>
        <dbReference type="EMBL" id="CAD8231002.1"/>
    </source>
</evidence>
<gene>
    <name evidence="1" type="ORF">PCOL08062_LOCUS1802</name>
</gene>
<dbReference type="SUPFAM" id="SSF51219">
    <property type="entry name" value="TRAP-like"/>
    <property type="match status" value="1"/>
</dbReference>
<accession>A0A7R9XW37</accession>
<reference evidence="1" key="1">
    <citation type="submission" date="2021-01" db="EMBL/GenBank/DDBJ databases">
        <authorList>
            <person name="Corre E."/>
            <person name="Pelletier E."/>
            <person name="Niang G."/>
            <person name="Scheremetjew M."/>
            <person name="Finn R."/>
            <person name="Kale V."/>
            <person name="Holt S."/>
            <person name="Cochrane G."/>
            <person name="Meng A."/>
            <person name="Brown T."/>
            <person name="Cohen L."/>
        </authorList>
    </citation>
    <scope>NUCLEOTIDE SEQUENCE</scope>
    <source>
        <strain evidence="1">CCMP1413</strain>
    </source>
</reference>